<organism evidence="1 2">
    <name type="scientific">Ziziphus jujuba var. spinosa</name>
    <dbReference type="NCBI Taxonomy" id="714518"/>
    <lineage>
        <taxon>Eukaryota</taxon>
        <taxon>Viridiplantae</taxon>
        <taxon>Streptophyta</taxon>
        <taxon>Embryophyta</taxon>
        <taxon>Tracheophyta</taxon>
        <taxon>Spermatophyta</taxon>
        <taxon>Magnoliopsida</taxon>
        <taxon>eudicotyledons</taxon>
        <taxon>Gunneridae</taxon>
        <taxon>Pentapetalae</taxon>
        <taxon>rosids</taxon>
        <taxon>fabids</taxon>
        <taxon>Rosales</taxon>
        <taxon>Rhamnaceae</taxon>
        <taxon>Paliureae</taxon>
        <taxon>Ziziphus</taxon>
    </lineage>
</organism>
<protein>
    <submittedName>
        <fullName evidence="1">Uncharacterized protein</fullName>
    </submittedName>
</protein>
<gene>
    <name evidence="1" type="ORF">FEM48_Zijuj07G0051200</name>
</gene>
<accession>A0A978V2M5</accession>
<dbReference type="GO" id="GO:0006355">
    <property type="term" value="P:regulation of DNA-templated transcription"/>
    <property type="evidence" value="ECO:0007669"/>
    <property type="project" value="InterPro"/>
</dbReference>
<dbReference type="Proteomes" id="UP000813462">
    <property type="component" value="Unassembled WGS sequence"/>
</dbReference>
<dbReference type="SUPFAM" id="SSF101941">
    <property type="entry name" value="NAC domain"/>
    <property type="match status" value="1"/>
</dbReference>
<proteinExistence type="predicted"/>
<sequence length="95" mass="11329">MIFHIFGFVPGVKLLLTKYLMKMLNDEPLPPVQITEEPNLYHIHPDELASLRTQQEECNIPEEVDSECLQDIHVQEKVWYTEWYYSSDDDDEEEE</sequence>
<reference evidence="1" key="1">
    <citation type="journal article" date="2021" name="Front. Plant Sci.">
        <title>Chromosome-Scale Genome Assembly for Chinese Sour Jujube and Insights Into Its Genome Evolution and Domestication Signature.</title>
        <authorList>
            <person name="Shen L.-Y."/>
            <person name="Luo H."/>
            <person name="Wang X.-L."/>
            <person name="Wang X.-M."/>
            <person name="Qiu X.-J."/>
            <person name="Liu H."/>
            <person name="Zhou S.-S."/>
            <person name="Jia K.-H."/>
            <person name="Nie S."/>
            <person name="Bao Y.-T."/>
            <person name="Zhang R.-G."/>
            <person name="Yun Q.-Z."/>
            <person name="Chai Y.-H."/>
            <person name="Lu J.-Y."/>
            <person name="Li Y."/>
            <person name="Zhao S.-W."/>
            <person name="Mao J.-F."/>
            <person name="Jia S.-G."/>
            <person name="Mao Y.-M."/>
        </authorList>
    </citation>
    <scope>NUCLEOTIDE SEQUENCE</scope>
    <source>
        <strain evidence="1">AT0</strain>
        <tissue evidence="1">Leaf</tissue>
    </source>
</reference>
<comment type="caution">
    <text evidence="1">The sequence shown here is derived from an EMBL/GenBank/DDBJ whole genome shotgun (WGS) entry which is preliminary data.</text>
</comment>
<evidence type="ECO:0000313" key="2">
    <source>
        <dbReference type="Proteomes" id="UP000813462"/>
    </source>
</evidence>
<dbReference type="AlphaFoldDB" id="A0A978V2M5"/>
<evidence type="ECO:0000313" key="1">
    <source>
        <dbReference type="EMBL" id="KAH7521608.1"/>
    </source>
</evidence>
<dbReference type="InterPro" id="IPR036093">
    <property type="entry name" value="NAC_dom_sf"/>
</dbReference>
<dbReference type="EMBL" id="JAEACU010000007">
    <property type="protein sequence ID" value="KAH7521608.1"/>
    <property type="molecule type" value="Genomic_DNA"/>
</dbReference>
<dbReference type="GO" id="GO:0003677">
    <property type="term" value="F:DNA binding"/>
    <property type="evidence" value="ECO:0007669"/>
    <property type="project" value="InterPro"/>
</dbReference>
<name>A0A978V2M5_ZIZJJ</name>